<dbReference type="PANTHER" id="PTHR43072:SF23">
    <property type="entry name" value="UPF0039 PROTEIN C11D3.02C"/>
    <property type="match status" value="1"/>
</dbReference>
<evidence type="ECO:0000313" key="5">
    <source>
        <dbReference type="Proteomes" id="UP001499951"/>
    </source>
</evidence>
<evidence type="ECO:0000313" key="4">
    <source>
        <dbReference type="EMBL" id="GAA0584843.1"/>
    </source>
</evidence>
<dbReference type="InterPro" id="IPR016181">
    <property type="entry name" value="Acyl_CoA_acyltransferase"/>
</dbReference>
<dbReference type="SUPFAM" id="SSF55729">
    <property type="entry name" value="Acyl-CoA N-acyltransferases (Nat)"/>
    <property type="match status" value="1"/>
</dbReference>
<keyword evidence="2" id="KW-0012">Acyltransferase</keyword>
<sequence>MSNLLIRRPQQSDLRALTAIYNHYVETTAITFDLEPKTPEQRQGWLEGFAPTGRHQCFVAEMDGEAIGWASTGKFREKAAYDSTVETSIYLKPGLSGQGIGRRLFETLFAALASEDVHSAIGVITLPNAPSVKLHEAFGFALAGTLRESGRKFGRLWDIGMYQKVF</sequence>
<dbReference type="Proteomes" id="UP001499951">
    <property type="component" value="Unassembled WGS sequence"/>
</dbReference>
<gene>
    <name evidence="4" type="ORF">GCM10008942_37170</name>
</gene>
<feature type="domain" description="N-acetyltransferase" evidence="3">
    <location>
        <begin position="4"/>
        <end position="162"/>
    </location>
</feature>
<dbReference type="PROSITE" id="PS51186">
    <property type="entry name" value="GNAT"/>
    <property type="match status" value="1"/>
</dbReference>
<dbReference type="RefSeq" id="WP_166929147.1">
    <property type="nucleotide sequence ID" value="NZ_BAAADD010000011.1"/>
</dbReference>
<evidence type="ECO:0000256" key="2">
    <source>
        <dbReference type="ARBA" id="ARBA00023315"/>
    </source>
</evidence>
<dbReference type="PANTHER" id="PTHR43072">
    <property type="entry name" value="N-ACETYLTRANSFERASE"/>
    <property type="match status" value="1"/>
</dbReference>
<evidence type="ECO:0000259" key="3">
    <source>
        <dbReference type="PROSITE" id="PS51186"/>
    </source>
</evidence>
<dbReference type="CDD" id="cd04301">
    <property type="entry name" value="NAT_SF"/>
    <property type="match status" value="1"/>
</dbReference>
<proteinExistence type="predicted"/>
<protein>
    <submittedName>
        <fullName evidence="4">GNAT family N-acetyltransferase</fullName>
    </submittedName>
</protein>
<reference evidence="4 5" key="1">
    <citation type="journal article" date="2019" name="Int. J. Syst. Evol. Microbiol.">
        <title>The Global Catalogue of Microorganisms (GCM) 10K type strain sequencing project: providing services to taxonomists for standard genome sequencing and annotation.</title>
        <authorList>
            <consortium name="The Broad Institute Genomics Platform"/>
            <consortium name="The Broad Institute Genome Sequencing Center for Infectious Disease"/>
            <person name="Wu L."/>
            <person name="Ma J."/>
        </authorList>
    </citation>
    <scope>NUCLEOTIDE SEQUENCE [LARGE SCALE GENOMIC DNA]</scope>
    <source>
        <strain evidence="4 5">JCM 15089</strain>
    </source>
</reference>
<organism evidence="4 5">
    <name type="scientific">Rhizomicrobium electricum</name>
    <dbReference type="NCBI Taxonomy" id="480070"/>
    <lineage>
        <taxon>Bacteria</taxon>
        <taxon>Pseudomonadati</taxon>
        <taxon>Pseudomonadota</taxon>
        <taxon>Alphaproteobacteria</taxon>
        <taxon>Micropepsales</taxon>
        <taxon>Micropepsaceae</taxon>
        <taxon>Rhizomicrobium</taxon>
    </lineage>
</organism>
<accession>A0ABN1F833</accession>
<keyword evidence="1" id="KW-0808">Transferase</keyword>
<dbReference type="EMBL" id="BAAADD010000011">
    <property type="protein sequence ID" value="GAA0584843.1"/>
    <property type="molecule type" value="Genomic_DNA"/>
</dbReference>
<comment type="caution">
    <text evidence="4">The sequence shown here is derived from an EMBL/GenBank/DDBJ whole genome shotgun (WGS) entry which is preliminary data.</text>
</comment>
<keyword evidence="5" id="KW-1185">Reference proteome</keyword>
<dbReference type="InterPro" id="IPR000182">
    <property type="entry name" value="GNAT_dom"/>
</dbReference>
<dbReference type="Gene3D" id="3.40.630.30">
    <property type="match status" value="1"/>
</dbReference>
<name>A0ABN1F833_9PROT</name>
<evidence type="ECO:0000256" key="1">
    <source>
        <dbReference type="ARBA" id="ARBA00022679"/>
    </source>
</evidence>
<dbReference type="Pfam" id="PF13420">
    <property type="entry name" value="Acetyltransf_4"/>
    <property type="match status" value="1"/>
</dbReference>